<feature type="compositionally biased region" description="Basic residues" evidence="1">
    <location>
        <begin position="40"/>
        <end position="51"/>
    </location>
</feature>
<feature type="region of interest" description="Disordered" evidence="1">
    <location>
        <begin position="27"/>
        <end position="51"/>
    </location>
</feature>
<keyword evidence="2" id="KW-1133">Transmembrane helix</keyword>
<dbReference type="InterPro" id="IPR016140">
    <property type="entry name" value="Bifunc_inhib/LTP/seed_store"/>
</dbReference>
<proteinExistence type="predicted"/>
<dbReference type="Gene3D" id="1.10.110.10">
    <property type="entry name" value="Plant lipid-transfer and hydrophobic proteins"/>
    <property type="match status" value="1"/>
</dbReference>
<evidence type="ECO:0000256" key="1">
    <source>
        <dbReference type="SAM" id="MobiDB-lite"/>
    </source>
</evidence>
<dbReference type="CDD" id="cd00010">
    <property type="entry name" value="AAI_LTSS"/>
    <property type="match status" value="1"/>
</dbReference>
<feature type="domain" description="Bifunctional inhibitor/plant lipid transfer protein/seed storage helical" evidence="3">
    <location>
        <begin position="95"/>
        <end position="151"/>
    </location>
</feature>
<keyword evidence="2" id="KW-0812">Transmembrane</keyword>
<dbReference type="SUPFAM" id="SSF47699">
    <property type="entry name" value="Bifunctional inhibitor/lipid-transfer protein/seed storage 2S albumin"/>
    <property type="match status" value="1"/>
</dbReference>
<feature type="transmembrane region" description="Helical" evidence="2">
    <location>
        <begin position="58"/>
        <end position="78"/>
    </location>
</feature>
<protein>
    <recommendedName>
        <fullName evidence="3">Bifunctional inhibitor/plant lipid transfer protein/seed storage helical domain-containing protein</fullName>
    </recommendedName>
</protein>
<accession>A0A7C9CWV2</accession>
<evidence type="ECO:0000313" key="4">
    <source>
        <dbReference type="EMBL" id="MBA4622969.1"/>
    </source>
</evidence>
<reference evidence="4" key="2">
    <citation type="submission" date="2020-07" db="EMBL/GenBank/DDBJ databases">
        <authorList>
            <person name="Vera ALvarez R."/>
            <person name="Arias-Moreno D.M."/>
            <person name="Jimenez-Jacinto V."/>
            <person name="Jimenez-Bremont J.F."/>
            <person name="Swaminathan K."/>
            <person name="Moose S.P."/>
            <person name="Guerrero-Gonzalez M.L."/>
            <person name="Marino-Ramirez L."/>
            <person name="Landsman D."/>
            <person name="Rodriguez-Kessler M."/>
            <person name="Delgado-Sanchez P."/>
        </authorList>
    </citation>
    <scope>NUCLEOTIDE SEQUENCE</scope>
    <source>
        <tissue evidence="4">Cladode</tissue>
    </source>
</reference>
<dbReference type="AlphaFoldDB" id="A0A7C9CWV2"/>
<sequence length="165" mass="18125">MEPHHHAPFFSCYSIFTINTNRPPVFHNQPTISSHPHSLGGKKKKKENKKRKMGGGKLLMILAILAMAATTLVMATQARATELDGLKQACVKIGWGACEDYLTGKGSMQGCCSILFTLHSRECQCFAMESISNNIPSVDREAALELPKKCGTLDDGCSMIMMPYM</sequence>
<dbReference type="EMBL" id="GISG01041250">
    <property type="protein sequence ID" value="MBA4622969.1"/>
    <property type="molecule type" value="Transcribed_RNA"/>
</dbReference>
<keyword evidence="2" id="KW-0472">Membrane</keyword>
<dbReference type="Pfam" id="PF00234">
    <property type="entry name" value="Tryp_alpha_amyl"/>
    <property type="match status" value="1"/>
</dbReference>
<reference evidence="4" key="1">
    <citation type="journal article" date="2013" name="J. Plant Res.">
        <title>Effect of fungi and light on seed germination of three Opuntia species from semiarid lands of central Mexico.</title>
        <authorList>
            <person name="Delgado-Sanchez P."/>
            <person name="Jimenez-Bremont J.F."/>
            <person name="Guerrero-Gonzalez Mde L."/>
            <person name="Flores J."/>
        </authorList>
    </citation>
    <scope>NUCLEOTIDE SEQUENCE</scope>
    <source>
        <tissue evidence="4">Cladode</tissue>
    </source>
</reference>
<evidence type="ECO:0000256" key="2">
    <source>
        <dbReference type="SAM" id="Phobius"/>
    </source>
</evidence>
<dbReference type="InterPro" id="IPR036312">
    <property type="entry name" value="Bifun_inhib/LTP/seed_sf"/>
</dbReference>
<name>A0A7C9CWV2_OPUST</name>
<feature type="compositionally biased region" description="Polar residues" evidence="1">
    <location>
        <begin position="27"/>
        <end position="36"/>
    </location>
</feature>
<organism evidence="4">
    <name type="scientific">Opuntia streptacantha</name>
    <name type="common">Prickly pear cactus</name>
    <name type="synonym">Opuntia cardona</name>
    <dbReference type="NCBI Taxonomy" id="393608"/>
    <lineage>
        <taxon>Eukaryota</taxon>
        <taxon>Viridiplantae</taxon>
        <taxon>Streptophyta</taxon>
        <taxon>Embryophyta</taxon>
        <taxon>Tracheophyta</taxon>
        <taxon>Spermatophyta</taxon>
        <taxon>Magnoliopsida</taxon>
        <taxon>eudicotyledons</taxon>
        <taxon>Gunneridae</taxon>
        <taxon>Pentapetalae</taxon>
        <taxon>Caryophyllales</taxon>
        <taxon>Cactineae</taxon>
        <taxon>Cactaceae</taxon>
        <taxon>Opuntioideae</taxon>
        <taxon>Opuntia</taxon>
    </lineage>
</organism>
<evidence type="ECO:0000259" key="3">
    <source>
        <dbReference type="Pfam" id="PF00234"/>
    </source>
</evidence>